<evidence type="ECO:0000256" key="5">
    <source>
        <dbReference type="ARBA" id="ARBA00022692"/>
    </source>
</evidence>
<dbReference type="Proteomes" id="UP000023067">
    <property type="component" value="Unassembled WGS sequence"/>
</dbReference>
<evidence type="ECO:0000256" key="6">
    <source>
        <dbReference type="ARBA" id="ARBA00022723"/>
    </source>
</evidence>
<keyword evidence="11 12" id="KW-0472">Membrane</keyword>
<name>Z9JWD5_9MICO</name>
<protein>
    <submittedName>
        <fullName evidence="14">Peptidase</fullName>
    </submittedName>
</protein>
<evidence type="ECO:0000256" key="7">
    <source>
        <dbReference type="ARBA" id="ARBA00022801"/>
    </source>
</evidence>
<dbReference type="OrthoDB" id="9781963at2"/>
<dbReference type="HOGENOM" id="CLU_037123_1_0_11"/>
<feature type="transmembrane region" description="Helical" evidence="12">
    <location>
        <begin position="12"/>
        <end position="32"/>
    </location>
</feature>
<evidence type="ECO:0000256" key="12">
    <source>
        <dbReference type="SAM" id="Phobius"/>
    </source>
</evidence>
<dbReference type="GO" id="GO:0006508">
    <property type="term" value="P:proteolysis"/>
    <property type="evidence" value="ECO:0007669"/>
    <property type="project" value="UniProtKB-KW"/>
</dbReference>
<organism evidence="14 15">
    <name type="scientific">Brachybacterium phenoliresistens</name>
    <dbReference type="NCBI Taxonomy" id="396014"/>
    <lineage>
        <taxon>Bacteria</taxon>
        <taxon>Bacillati</taxon>
        <taxon>Actinomycetota</taxon>
        <taxon>Actinomycetes</taxon>
        <taxon>Micrococcales</taxon>
        <taxon>Dermabacteraceae</taxon>
        <taxon>Brachybacterium</taxon>
    </lineage>
</organism>
<evidence type="ECO:0000313" key="15">
    <source>
        <dbReference type="Proteomes" id="UP000023067"/>
    </source>
</evidence>
<dbReference type="PANTHER" id="PTHR39188:SF3">
    <property type="entry name" value="STAGE IV SPORULATION PROTEIN FB"/>
    <property type="match status" value="1"/>
</dbReference>
<evidence type="ECO:0000259" key="13">
    <source>
        <dbReference type="Pfam" id="PF02163"/>
    </source>
</evidence>
<feature type="transmembrane region" description="Helical" evidence="12">
    <location>
        <begin position="101"/>
        <end position="124"/>
    </location>
</feature>
<dbReference type="AlphaFoldDB" id="Z9JWD5"/>
<reference evidence="14 15" key="1">
    <citation type="submission" date="2014-02" db="EMBL/GenBank/DDBJ databases">
        <title>Genome sequence of Brachybacterium phenoliresistens strain W13A50.</title>
        <authorList>
            <person name="Wang X."/>
        </authorList>
    </citation>
    <scope>NUCLEOTIDE SEQUENCE [LARGE SCALE GENOMIC DNA]</scope>
    <source>
        <strain evidence="14 15">W13A50</strain>
    </source>
</reference>
<keyword evidence="8" id="KW-0862">Zinc</keyword>
<feature type="transmembrane region" description="Helical" evidence="12">
    <location>
        <begin position="136"/>
        <end position="157"/>
    </location>
</feature>
<dbReference type="PANTHER" id="PTHR39188">
    <property type="entry name" value="MEMBRANE-ASSOCIATED ZINC METALLOPROTEASE M50B"/>
    <property type="match status" value="1"/>
</dbReference>
<evidence type="ECO:0000256" key="8">
    <source>
        <dbReference type="ARBA" id="ARBA00022833"/>
    </source>
</evidence>
<keyword evidence="15" id="KW-1185">Reference proteome</keyword>
<dbReference type="Pfam" id="PF02163">
    <property type="entry name" value="Peptidase_M50"/>
    <property type="match status" value="1"/>
</dbReference>
<keyword evidence="6" id="KW-0479">Metal-binding</keyword>
<evidence type="ECO:0000256" key="10">
    <source>
        <dbReference type="ARBA" id="ARBA00023049"/>
    </source>
</evidence>
<gene>
    <name evidence="14" type="ORF">BF93_06605</name>
</gene>
<proteinExistence type="inferred from homology"/>
<evidence type="ECO:0000256" key="9">
    <source>
        <dbReference type="ARBA" id="ARBA00022989"/>
    </source>
</evidence>
<evidence type="ECO:0000256" key="4">
    <source>
        <dbReference type="ARBA" id="ARBA00022670"/>
    </source>
</evidence>
<dbReference type="STRING" id="396014.BF93_06605"/>
<feature type="domain" description="Peptidase M50" evidence="13">
    <location>
        <begin position="134"/>
        <end position="193"/>
    </location>
</feature>
<evidence type="ECO:0000313" key="14">
    <source>
        <dbReference type="EMBL" id="EWS82690.1"/>
    </source>
</evidence>
<keyword evidence="9 12" id="KW-1133">Transmembrane helix</keyword>
<dbReference type="RefSeq" id="WP_038370175.1">
    <property type="nucleotide sequence ID" value="NZ_BAAAOW010000001.1"/>
</dbReference>
<comment type="similarity">
    <text evidence="3">Belongs to the peptidase M50B family.</text>
</comment>
<comment type="subcellular location">
    <subcellularLocation>
        <location evidence="2">Membrane</location>
        <topology evidence="2">Multi-pass membrane protein</topology>
    </subcellularLocation>
</comment>
<feature type="transmembrane region" description="Helical" evidence="12">
    <location>
        <begin position="178"/>
        <end position="199"/>
    </location>
</feature>
<dbReference type="GO" id="GO:0008237">
    <property type="term" value="F:metallopeptidase activity"/>
    <property type="evidence" value="ECO:0007669"/>
    <property type="project" value="UniProtKB-KW"/>
</dbReference>
<evidence type="ECO:0000256" key="3">
    <source>
        <dbReference type="ARBA" id="ARBA00007931"/>
    </source>
</evidence>
<feature type="transmembrane region" description="Helical" evidence="12">
    <location>
        <begin position="44"/>
        <end position="63"/>
    </location>
</feature>
<keyword evidence="10" id="KW-0482">Metalloprotease</keyword>
<evidence type="ECO:0000256" key="11">
    <source>
        <dbReference type="ARBA" id="ARBA00023136"/>
    </source>
</evidence>
<dbReference type="InterPro" id="IPR008915">
    <property type="entry name" value="Peptidase_M50"/>
</dbReference>
<feature type="transmembrane region" description="Helical" evidence="12">
    <location>
        <begin position="211"/>
        <end position="228"/>
    </location>
</feature>
<keyword evidence="7" id="KW-0378">Hydrolase</keyword>
<dbReference type="GO" id="GO:0016020">
    <property type="term" value="C:membrane"/>
    <property type="evidence" value="ECO:0007669"/>
    <property type="project" value="UniProtKB-SubCell"/>
</dbReference>
<comment type="caution">
    <text evidence="14">The sequence shown here is derived from an EMBL/GenBank/DDBJ whole genome shotgun (WGS) entry which is preliminary data.</text>
</comment>
<keyword evidence="5 12" id="KW-0812">Transmembrane</keyword>
<evidence type="ECO:0000256" key="2">
    <source>
        <dbReference type="ARBA" id="ARBA00004141"/>
    </source>
</evidence>
<dbReference type="GO" id="GO:0046872">
    <property type="term" value="F:metal ion binding"/>
    <property type="evidence" value="ECO:0007669"/>
    <property type="project" value="UniProtKB-KW"/>
</dbReference>
<dbReference type="EMBL" id="JDYK01000002">
    <property type="protein sequence ID" value="EWS82690.1"/>
    <property type="molecule type" value="Genomic_DNA"/>
</dbReference>
<evidence type="ECO:0000256" key="1">
    <source>
        <dbReference type="ARBA" id="ARBA00001947"/>
    </source>
</evidence>
<accession>Z9JWD5</accession>
<dbReference type="PATRIC" id="fig|396014.3.peg.313"/>
<dbReference type="eggNOG" id="COG1994">
    <property type="taxonomic scope" value="Bacteria"/>
</dbReference>
<comment type="cofactor">
    <cofactor evidence="1">
        <name>Zn(2+)</name>
        <dbReference type="ChEBI" id="CHEBI:29105"/>
    </cofactor>
</comment>
<keyword evidence="4" id="KW-0645">Protease</keyword>
<sequence>MKQPELRLGALPPIRISLGTLVTVAVLALLVHPAVARVEGISPGTALAVAVGIGLFMILSVAVHELAHTVAALAFGAKVDHIALTLWGGHTQYSGGRLRSWHSIVISVVGPLSNAVLGAGAALADPLVPDGSAAAAFLFFASTLNYALAVFNLLPGLPMDGGRALEGLLAVLTRRQALATQITAWIGRGIAVLVVAYALWRTVGSMDGSGLLVMLWAVLIASMLWQGASSALRTARLDEAVARADLARFVRPARRIDADAPVSGLAGLDPSTLLVGDETIGFALIDPRALAAVPVGAQGSTPVRAVSTPLPPQAELRLPLEGSALITAMLARPYPVYLVRSAAGEPIGTVASRDVNAHLRGRSAPAA</sequence>